<keyword evidence="7 14" id="KW-0175">Coiled coil</keyword>
<keyword evidence="10" id="KW-0539">Nucleus</keyword>
<keyword evidence="6" id="KW-0282">Flagellum</keyword>
<feature type="non-terminal residue" evidence="16">
    <location>
        <position position="605"/>
    </location>
</feature>
<evidence type="ECO:0000256" key="9">
    <source>
        <dbReference type="ARBA" id="ARBA00023212"/>
    </source>
</evidence>
<dbReference type="PANTHER" id="PTHR19265:SF0">
    <property type="entry name" value="MEIOSIS-SPECIFIC NUCLEAR STRUCTURAL PROTEIN 1"/>
    <property type="match status" value="1"/>
</dbReference>
<comment type="subcellular location">
    <subcellularLocation>
        <location evidence="2">Cytoplasm</location>
        <location evidence="2">Cytoskeleton</location>
        <location evidence="2">Flagellum axoneme</location>
    </subcellularLocation>
    <subcellularLocation>
        <location evidence="1">Nucleus</location>
    </subcellularLocation>
</comment>
<keyword evidence="17" id="KW-1185">Reference proteome</keyword>
<evidence type="ECO:0000256" key="3">
    <source>
        <dbReference type="ARBA" id="ARBA00009158"/>
    </source>
</evidence>
<evidence type="ECO:0000256" key="2">
    <source>
        <dbReference type="ARBA" id="ARBA00004611"/>
    </source>
</evidence>
<proteinExistence type="inferred from homology"/>
<dbReference type="InterPro" id="IPR043597">
    <property type="entry name" value="TPH_dom"/>
</dbReference>
<feature type="non-terminal residue" evidence="16">
    <location>
        <position position="1"/>
    </location>
</feature>
<evidence type="ECO:0000256" key="13">
    <source>
        <dbReference type="ARBA" id="ARBA00046114"/>
    </source>
</evidence>
<evidence type="ECO:0000256" key="12">
    <source>
        <dbReference type="ARBA" id="ARBA00023273"/>
    </source>
</evidence>
<dbReference type="InterPro" id="IPR026504">
    <property type="entry name" value="MNS1"/>
</dbReference>
<dbReference type="PANTHER" id="PTHR19265">
    <property type="entry name" value="MEIOSIS-SPECIFIC NUCLEAR STRUCTURAL PROTEIN 1"/>
    <property type="match status" value="1"/>
</dbReference>
<dbReference type="Pfam" id="PF13868">
    <property type="entry name" value="TPH"/>
    <property type="match status" value="1"/>
</dbReference>
<evidence type="ECO:0000313" key="16">
    <source>
        <dbReference type="EMBL" id="MBN3323993.1"/>
    </source>
</evidence>
<evidence type="ECO:0000256" key="11">
    <source>
        <dbReference type="ARBA" id="ARBA00023254"/>
    </source>
</evidence>
<dbReference type="GO" id="GO:0031514">
    <property type="term" value="C:motile cilium"/>
    <property type="evidence" value="ECO:0007669"/>
    <property type="project" value="TreeGrafter"/>
</dbReference>
<evidence type="ECO:0000256" key="10">
    <source>
        <dbReference type="ARBA" id="ARBA00023242"/>
    </source>
</evidence>
<comment type="caution">
    <text evidence="16">The sequence shown here is derived from an EMBL/GenBank/DDBJ whole genome shotgun (WGS) entry which is preliminary data.</text>
</comment>
<dbReference type="AlphaFoldDB" id="A0A8J7THE8"/>
<feature type="coiled-coil region" evidence="14">
    <location>
        <begin position="151"/>
        <end position="317"/>
    </location>
</feature>
<dbReference type="EMBL" id="JAAWVO010068560">
    <property type="protein sequence ID" value="MBN3323993.1"/>
    <property type="molecule type" value="Genomic_DNA"/>
</dbReference>
<evidence type="ECO:0000256" key="1">
    <source>
        <dbReference type="ARBA" id="ARBA00004123"/>
    </source>
</evidence>
<comment type="similarity">
    <text evidence="3">Belongs to the MNS1 family.</text>
</comment>
<reference evidence="16" key="1">
    <citation type="journal article" date="2021" name="Cell">
        <title>Tracing the genetic footprints of vertebrate landing in non-teleost ray-finned fishes.</title>
        <authorList>
            <person name="Bi X."/>
            <person name="Wang K."/>
            <person name="Yang L."/>
            <person name="Pan H."/>
            <person name="Jiang H."/>
            <person name="Wei Q."/>
            <person name="Fang M."/>
            <person name="Yu H."/>
            <person name="Zhu C."/>
            <person name="Cai Y."/>
            <person name="He Y."/>
            <person name="Gan X."/>
            <person name="Zeng H."/>
            <person name="Yu D."/>
            <person name="Zhu Y."/>
            <person name="Jiang H."/>
            <person name="Qiu Q."/>
            <person name="Yang H."/>
            <person name="Zhang Y.E."/>
            <person name="Wang W."/>
            <person name="Zhu M."/>
            <person name="He S."/>
            <person name="Zhang G."/>
        </authorList>
    </citation>
    <scope>NUCLEOTIDE SEQUENCE</scope>
    <source>
        <strain evidence="16">Allg_001</strain>
    </source>
</reference>
<keyword evidence="8" id="KW-0969">Cilium</keyword>
<protein>
    <recommendedName>
        <fullName evidence="4">Meiosis-specific nuclear structural protein 1</fullName>
    </recommendedName>
</protein>
<sequence length="605" mass="73759">MMVKANHLSNPQKGKCVRMWACFLKAQLGKGSRMRAPSVSRPILANVLEIPQESHAEGALYSFSSIVVGFRNKLQPQVGALTAGLVRADRTSRFHTRSGKKTWALSQDCTRNNGWIFQQQRMIAEARRQEVIREDQMKHIAQGRQMQAHLMSEERLEKKKYLRKIQDENHERQIEEALLKAEEERILKEKQIEQEERMAKELARINYEKLRDEKIRQQVRENSAELRELELKLKSAYLNRERAAQIAEKEALRLEAMKIEAALARKMKSEYEKASVEQEKQEKRRYEETVRYQQELEQQLEEQERKKQEAYEEFLKEKLMIDEIVRKIYEEDQTERQLMLEKRTATQRYIEEFKRQQEEWRRIEREKVEEENRRILEFARYQQSREEDRMAKVRQREEIKQHLHKKLTEDIEMERRQREEMDRIREELCLEEQAEAERQKEIEAMEKRIRQRLEMQQTFQEQMAFKQMRQQTEREEEEAFRKMMLAKFAEDDRIEQMNAQKRRMKQLEHRRAVEKLLEERRRQFQADKEHELKEREMELQREAVRRQIIEEERQKLLKHHATKLLGYLPKGIFKGEEDLKLFDEDFKRNFQKRDVDMFSDEGWGQ</sequence>
<dbReference type="GO" id="GO:0005634">
    <property type="term" value="C:nucleus"/>
    <property type="evidence" value="ECO:0007669"/>
    <property type="project" value="UniProtKB-SubCell"/>
</dbReference>
<organism evidence="16 17">
    <name type="scientific">Atractosteus spatula</name>
    <name type="common">Alligator gar</name>
    <name type="synonym">Lepisosteus spatula</name>
    <dbReference type="NCBI Taxonomy" id="7917"/>
    <lineage>
        <taxon>Eukaryota</taxon>
        <taxon>Metazoa</taxon>
        <taxon>Chordata</taxon>
        <taxon>Craniata</taxon>
        <taxon>Vertebrata</taxon>
        <taxon>Euteleostomi</taxon>
        <taxon>Actinopterygii</taxon>
        <taxon>Neopterygii</taxon>
        <taxon>Holostei</taxon>
        <taxon>Semionotiformes</taxon>
        <taxon>Lepisosteidae</taxon>
        <taxon>Atractosteus</taxon>
    </lineage>
</organism>
<comment type="function">
    <text evidence="13">Microtubule inner protein (MIP) part of the dynein-decorated doublet microtubules (DMTs) in cilia axoneme, which is required for motile cilia beating. May play a role in the control of meiotic division and germ cell differentiation through regulation of pairing and recombination during meiosis. Required for sperm flagella assembly. May play a role in the assembly and function of the outer dynein arm-docking complex (ODA-DC). ODA-DC mediates outer dynein arms (ODA) binding onto the axonemal doublet microtubules.</text>
</comment>
<evidence type="ECO:0000259" key="15">
    <source>
        <dbReference type="Pfam" id="PF13868"/>
    </source>
</evidence>
<evidence type="ECO:0000256" key="14">
    <source>
        <dbReference type="SAM" id="Coils"/>
    </source>
</evidence>
<keyword evidence="9" id="KW-0206">Cytoskeleton</keyword>
<feature type="domain" description="Trichohyalin-plectin-homology" evidence="15">
    <location>
        <begin position="219"/>
        <end position="570"/>
    </location>
</feature>
<evidence type="ECO:0000256" key="6">
    <source>
        <dbReference type="ARBA" id="ARBA00022846"/>
    </source>
</evidence>
<evidence type="ECO:0000313" key="17">
    <source>
        <dbReference type="Proteomes" id="UP000736164"/>
    </source>
</evidence>
<keyword evidence="11" id="KW-0469">Meiosis</keyword>
<keyword evidence="5" id="KW-0963">Cytoplasm</keyword>
<evidence type="ECO:0000256" key="5">
    <source>
        <dbReference type="ARBA" id="ARBA00022490"/>
    </source>
</evidence>
<keyword evidence="12" id="KW-0966">Cell projection</keyword>
<evidence type="ECO:0000256" key="7">
    <source>
        <dbReference type="ARBA" id="ARBA00023054"/>
    </source>
</evidence>
<accession>A0A8J7THE8</accession>
<name>A0A8J7THE8_ATRSP</name>
<evidence type="ECO:0000256" key="4">
    <source>
        <dbReference type="ARBA" id="ARBA00014813"/>
    </source>
</evidence>
<evidence type="ECO:0000256" key="8">
    <source>
        <dbReference type="ARBA" id="ARBA00023069"/>
    </source>
</evidence>
<dbReference type="Proteomes" id="UP000736164">
    <property type="component" value="Unassembled WGS sequence"/>
</dbReference>
<dbReference type="GO" id="GO:0051321">
    <property type="term" value="P:meiotic cell cycle"/>
    <property type="evidence" value="ECO:0007669"/>
    <property type="project" value="UniProtKB-KW"/>
</dbReference>
<dbReference type="GO" id="GO:0044782">
    <property type="term" value="P:cilium organization"/>
    <property type="evidence" value="ECO:0007669"/>
    <property type="project" value="TreeGrafter"/>
</dbReference>
<gene>
    <name evidence="16" type="primary">Mns1</name>
    <name evidence="16" type="ORF">GTO95_0006712</name>
</gene>